<dbReference type="Pfam" id="PF13580">
    <property type="entry name" value="SIS_2"/>
    <property type="match status" value="1"/>
</dbReference>
<dbReference type="PROSITE" id="PS51464">
    <property type="entry name" value="SIS"/>
    <property type="match status" value="1"/>
</dbReference>
<dbReference type="GO" id="GO:0016853">
    <property type="term" value="F:isomerase activity"/>
    <property type="evidence" value="ECO:0007669"/>
    <property type="project" value="UniProtKB-KW"/>
</dbReference>
<accession>A0ABU2CQW2</accession>
<dbReference type="PANTHER" id="PTHR30390:SF6">
    <property type="entry name" value="DNAA INITIATOR-ASSOCIATING PROTEIN DIAA"/>
    <property type="match status" value="1"/>
</dbReference>
<sequence>MSSQPVRPTALQPSSSGRTWLRQHRADLLTGLDHLSASFGRIEAWGQDLAERLVSGQRLLVAGNGGSAAEAQHLTAELVGRFEGERVPLAAIALHAETSSLSAIVNDYGQDEMFARQVAAHGRPGDVLLCLSTSGASANVLVAARRARELGLTTWALTGRAPNPLAALCDDALTVPSVSTSAVQEIHLVVAHTLCAVLDAHIAAGGTEVRRTRSRTAGASA</sequence>
<organism evidence="2 3">
    <name type="scientific">Promicromonospora iranensis</name>
    <dbReference type="NCBI Taxonomy" id="1105144"/>
    <lineage>
        <taxon>Bacteria</taxon>
        <taxon>Bacillati</taxon>
        <taxon>Actinomycetota</taxon>
        <taxon>Actinomycetes</taxon>
        <taxon>Micrococcales</taxon>
        <taxon>Promicromonosporaceae</taxon>
        <taxon>Promicromonospora</taxon>
    </lineage>
</organism>
<dbReference type="Gene3D" id="3.40.50.10490">
    <property type="entry name" value="Glucose-6-phosphate isomerase like protein, domain 1"/>
    <property type="match status" value="1"/>
</dbReference>
<dbReference type="InterPro" id="IPR050099">
    <property type="entry name" value="SIS_GmhA/DiaA_subfam"/>
</dbReference>
<gene>
    <name evidence="2" type="ORF">J2S48_003052</name>
</gene>
<dbReference type="PANTHER" id="PTHR30390">
    <property type="entry name" value="SEDOHEPTULOSE 7-PHOSPHATE ISOMERASE / DNAA INITIATOR-ASSOCIATING FACTOR FOR REPLICATION INITIATION"/>
    <property type="match status" value="1"/>
</dbReference>
<evidence type="ECO:0000259" key="1">
    <source>
        <dbReference type="PROSITE" id="PS51464"/>
    </source>
</evidence>
<dbReference type="RefSeq" id="WP_274997954.1">
    <property type="nucleotide sequence ID" value="NZ_JAJQQP010000019.1"/>
</dbReference>
<dbReference type="SUPFAM" id="SSF53697">
    <property type="entry name" value="SIS domain"/>
    <property type="match status" value="1"/>
</dbReference>
<comment type="caution">
    <text evidence="2">The sequence shown here is derived from an EMBL/GenBank/DDBJ whole genome shotgun (WGS) entry which is preliminary data.</text>
</comment>
<dbReference type="InterPro" id="IPR035461">
    <property type="entry name" value="GmhA/DiaA"/>
</dbReference>
<dbReference type="Proteomes" id="UP001183585">
    <property type="component" value="Unassembled WGS sequence"/>
</dbReference>
<dbReference type="CDD" id="cd05006">
    <property type="entry name" value="SIS_GmhA"/>
    <property type="match status" value="1"/>
</dbReference>
<evidence type="ECO:0000313" key="3">
    <source>
        <dbReference type="Proteomes" id="UP001183585"/>
    </source>
</evidence>
<dbReference type="InterPro" id="IPR046348">
    <property type="entry name" value="SIS_dom_sf"/>
</dbReference>
<protein>
    <submittedName>
        <fullName evidence="2">Phosphoheptose isomerase</fullName>
    </submittedName>
</protein>
<reference evidence="2 3" key="1">
    <citation type="submission" date="2023-07" db="EMBL/GenBank/DDBJ databases">
        <title>Sequencing the genomes of 1000 actinobacteria strains.</title>
        <authorList>
            <person name="Klenk H.-P."/>
        </authorList>
    </citation>
    <scope>NUCLEOTIDE SEQUENCE [LARGE SCALE GENOMIC DNA]</scope>
    <source>
        <strain evidence="2 3">DSM 45554</strain>
    </source>
</reference>
<dbReference type="InterPro" id="IPR001347">
    <property type="entry name" value="SIS_dom"/>
</dbReference>
<proteinExistence type="predicted"/>
<name>A0ABU2CQW2_9MICO</name>
<keyword evidence="2" id="KW-0413">Isomerase</keyword>
<dbReference type="EMBL" id="JAVDYE010000001">
    <property type="protein sequence ID" value="MDR7383537.1"/>
    <property type="molecule type" value="Genomic_DNA"/>
</dbReference>
<keyword evidence="3" id="KW-1185">Reference proteome</keyword>
<evidence type="ECO:0000313" key="2">
    <source>
        <dbReference type="EMBL" id="MDR7383537.1"/>
    </source>
</evidence>
<feature type="domain" description="SIS" evidence="1">
    <location>
        <begin position="49"/>
        <end position="212"/>
    </location>
</feature>